<organism evidence="1 2">
    <name type="scientific">Deinococcus knuensis</name>
    <dbReference type="NCBI Taxonomy" id="1837380"/>
    <lineage>
        <taxon>Bacteria</taxon>
        <taxon>Thermotogati</taxon>
        <taxon>Deinococcota</taxon>
        <taxon>Deinococci</taxon>
        <taxon>Deinococcales</taxon>
        <taxon>Deinococcaceae</taxon>
        <taxon>Deinococcus</taxon>
    </lineage>
</organism>
<keyword evidence="2" id="KW-1185">Reference proteome</keyword>
<protein>
    <submittedName>
        <fullName evidence="1">Uncharacterized protein</fullName>
    </submittedName>
</protein>
<name>A0ABQ2SX03_9DEIO</name>
<comment type="caution">
    <text evidence="1">The sequence shown here is derived from an EMBL/GenBank/DDBJ whole genome shotgun (WGS) entry which is preliminary data.</text>
</comment>
<reference evidence="2" key="1">
    <citation type="journal article" date="2019" name="Int. J. Syst. Evol. Microbiol.">
        <title>The Global Catalogue of Microorganisms (GCM) 10K type strain sequencing project: providing services to taxonomists for standard genome sequencing and annotation.</title>
        <authorList>
            <consortium name="The Broad Institute Genomics Platform"/>
            <consortium name="The Broad Institute Genome Sequencing Center for Infectious Disease"/>
            <person name="Wu L."/>
            <person name="Ma J."/>
        </authorList>
    </citation>
    <scope>NUCLEOTIDE SEQUENCE [LARGE SCALE GENOMIC DNA]</scope>
    <source>
        <strain evidence="2">JCM 31406</strain>
    </source>
</reference>
<dbReference type="Proteomes" id="UP000620633">
    <property type="component" value="Unassembled WGS sequence"/>
</dbReference>
<evidence type="ECO:0000313" key="2">
    <source>
        <dbReference type="Proteomes" id="UP000620633"/>
    </source>
</evidence>
<dbReference type="RefSeq" id="WP_189104248.1">
    <property type="nucleotide sequence ID" value="NZ_BMQO01000034.1"/>
</dbReference>
<dbReference type="EMBL" id="BMQO01000034">
    <property type="protein sequence ID" value="GGS42502.1"/>
    <property type="molecule type" value="Genomic_DNA"/>
</dbReference>
<evidence type="ECO:0000313" key="1">
    <source>
        <dbReference type="EMBL" id="GGS42502.1"/>
    </source>
</evidence>
<accession>A0ABQ2SX03</accession>
<sequence length="118" mass="13426">MDAAERLKVYNEMQAFAEQALQLRKIECGDLPQVTADTPCYVTDLKAARMQEILDTDGNLNGLSGWREDYGVTSKTFKWKGTRWVFGVVYVLASLEDYEDRPDIREHAGLVNITVDLH</sequence>
<proteinExistence type="predicted"/>
<gene>
    <name evidence="1" type="ORF">GCM10008961_37130</name>
</gene>